<dbReference type="Gene3D" id="3.10.310.50">
    <property type="match status" value="1"/>
</dbReference>
<accession>A0A4Q7E2I4</accession>
<dbReference type="OrthoDB" id="458740at2"/>
<dbReference type="Pfam" id="PF04536">
    <property type="entry name" value="TPM_phosphatase"/>
    <property type="match status" value="1"/>
</dbReference>
<evidence type="ECO:0000256" key="2">
    <source>
        <dbReference type="SAM" id="SignalP"/>
    </source>
</evidence>
<feature type="transmembrane region" description="Helical" evidence="1">
    <location>
        <begin position="209"/>
        <end position="232"/>
    </location>
</feature>
<dbReference type="InterPro" id="IPR007621">
    <property type="entry name" value="TPM_dom"/>
</dbReference>
<proteinExistence type="predicted"/>
<dbReference type="EMBL" id="QVFV01000008">
    <property type="protein sequence ID" value="RZM75464.1"/>
    <property type="molecule type" value="Genomic_DNA"/>
</dbReference>
<feature type="domain" description="TPM" evidence="3">
    <location>
        <begin position="46"/>
        <end position="171"/>
    </location>
</feature>
<dbReference type="Proteomes" id="UP000292459">
    <property type="component" value="Unassembled WGS sequence"/>
</dbReference>
<keyword evidence="2" id="KW-0732">Signal</keyword>
<keyword evidence="1" id="KW-0472">Membrane</keyword>
<dbReference type="AlphaFoldDB" id="A0A4Q7E2I4"/>
<feature type="chain" id="PRO_5020451869" evidence="2">
    <location>
        <begin position="27"/>
        <end position="234"/>
    </location>
</feature>
<evidence type="ECO:0000256" key="1">
    <source>
        <dbReference type="SAM" id="Phobius"/>
    </source>
</evidence>
<dbReference type="PANTHER" id="PTHR30373">
    <property type="entry name" value="UPF0603 PROTEIN YGCG"/>
    <property type="match status" value="1"/>
</dbReference>
<dbReference type="PANTHER" id="PTHR30373:SF2">
    <property type="entry name" value="UPF0603 PROTEIN YGCG"/>
    <property type="match status" value="1"/>
</dbReference>
<organism evidence="4 5">
    <name type="scientific">Leptolyngbya iicbica LK</name>
    <dbReference type="NCBI Taxonomy" id="2294035"/>
    <lineage>
        <taxon>Bacteria</taxon>
        <taxon>Bacillati</taxon>
        <taxon>Cyanobacteriota</taxon>
        <taxon>Cyanophyceae</taxon>
        <taxon>Leptolyngbyales</taxon>
        <taxon>Leptolyngbyaceae</taxon>
        <taxon>Leptolyngbya group</taxon>
        <taxon>Leptolyngbya</taxon>
        <taxon>Leptolyngbya iicbica</taxon>
    </lineage>
</organism>
<keyword evidence="1" id="KW-1133">Transmembrane helix</keyword>
<evidence type="ECO:0000313" key="4">
    <source>
        <dbReference type="EMBL" id="RZM75464.1"/>
    </source>
</evidence>
<gene>
    <name evidence="4" type="ORF">DYY88_21260</name>
</gene>
<sequence length="234" mass="25040">MLHRVIKPLFGAVLTLCLLVSTLAIAAPALATGVYQIPPLSDSTWIVDDAGLISRINEGKITERLQDLAQSTGNEVRFVTIHRLDYGETPATFADALMEKWFPAPESRTNQSILVLDDVTNGAALKVGDASAEMLSADIATSVVDETIAIPLRQGNKYNQALLTASDRLVAVLSGETDPGPPAEVNSFEMESTFASAEETEENRGSSTWIVVGFLVAATVIPMATYWIYLAIGG</sequence>
<keyword evidence="1" id="KW-0812">Transmembrane</keyword>
<reference evidence="4 5" key="1">
    <citation type="submission" date="2018-11" db="EMBL/GenBank/DDBJ databases">
        <title>Whole genome sequencing of an environmental sample.</title>
        <authorList>
            <person name="Sarangi A.N."/>
            <person name="Singh D."/>
            <person name="Tripathy S."/>
        </authorList>
    </citation>
    <scope>NUCLEOTIDE SEQUENCE [LARGE SCALE GENOMIC DNA]</scope>
    <source>
        <strain evidence="4 5">Lakshadweep</strain>
    </source>
</reference>
<evidence type="ECO:0000259" key="3">
    <source>
        <dbReference type="Pfam" id="PF04536"/>
    </source>
</evidence>
<comment type="caution">
    <text evidence="4">The sequence shown here is derived from an EMBL/GenBank/DDBJ whole genome shotgun (WGS) entry which is preliminary data.</text>
</comment>
<keyword evidence="5" id="KW-1185">Reference proteome</keyword>
<dbReference type="NCBIfam" id="NF047379">
    <property type="entry name" value="photo_II_Psb32"/>
    <property type="match status" value="1"/>
</dbReference>
<evidence type="ECO:0000313" key="5">
    <source>
        <dbReference type="Proteomes" id="UP000292459"/>
    </source>
</evidence>
<name>A0A4Q7E2I4_9CYAN</name>
<feature type="signal peptide" evidence="2">
    <location>
        <begin position="1"/>
        <end position="26"/>
    </location>
</feature>
<protein>
    <submittedName>
        <fullName evidence="4">YgcG family protein</fullName>
    </submittedName>
</protein>